<dbReference type="OrthoDB" id="5985073at2759"/>
<dbReference type="GO" id="GO:0042744">
    <property type="term" value="P:hydrogen peroxide catabolic process"/>
    <property type="evidence" value="ECO:0007669"/>
    <property type="project" value="TreeGrafter"/>
</dbReference>
<sequence length="427" mass="45691">SAFHYPDALTSRLEHLLVDTDGAFRSGFKDAITPCSNYVSGSQNFGRQTSAQWLRVAFHDFVTAHVDEGTGGMDSSISMETLRAEDSGSAFNDTFAWFVPFIDARTSAADLLATSIVLSLGNCGGLHVPLRGGRIDAHEPGPFGVPEPESDLEETLEFFANAGFNAQDAIGLTACGHSLGRIHHGGFPQVVPESAVSPNNTAGGINLDTTPTKFDVNVVTEYLEWKGQRGGPLVTSDNVTVRSDLRLYESDGNATMKALGQSEEYFARACKRLFERMINTVPKEVGLSEVVEPAVVKPVNVSFDIANNGKVVLRGAIRLLMPTAESAPEKIEVSLSSNAKTTPSTVSALPETGYSVFGNTTFYPFDLTLPLTEQSPPNTAVLMVKPQSSSIPEAKFTLNPTLFFVPSFSTLDGNTLNIAVALLSSST</sequence>
<proteinExistence type="inferred from homology"/>
<protein>
    <recommendedName>
        <fullName evidence="5">Peroxidase</fullName>
        <ecNumber evidence="5">1.11.1.-</ecNumber>
    </recommendedName>
</protein>
<dbReference type="GO" id="GO:0004601">
    <property type="term" value="F:peroxidase activity"/>
    <property type="evidence" value="ECO:0007669"/>
    <property type="project" value="UniProtKB-KW"/>
</dbReference>
<keyword evidence="2" id="KW-0479">Metal-binding</keyword>
<reference evidence="7" key="1">
    <citation type="journal article" date="2020" name="Stud. Mycol.">
        <title>101 Dothideomycetes genomes: a test case for predicting lifestyles and emergence of pathogens.</title>
        <authorList>
            <person name="Haridas S."/>
            <person name="Albert R."/>
            <person name="Binder M."/>
            <person name="Bloem J."/>
            <person name="Labutti K."/>
            <person name="Salamov A."/>
            <person name="Andreopoulos B."/>
            <person name="Baker S."/>
            <person name="Barry K."/>
            <person name="Bills G."/>
            <person name="Bluhm B."/>
            <person name="Cannon C."/>
            <person name="Castanera R."/>
            <person name="Culley D."/>
            <person name="Daum C."/>
            <person name="Ezra D."/>
            <person name="Gonzalez J."/>
            <person name="Henrissat B."/>
            <person name="Kuo A."/>
            <person name="Liang C."/>
            <person name="Lipzen A."/>
            <person name="Lutzoni F."/>
            <person name="Magnuson J."/>
            <person name="Mondo S."/>
            <person name="Nolan M."/>
            <person name="Ohm R."/>
            <person name="Pangilinan J."/>
            <person name="Park H.-J."/>
            <person name="Ramirez L."/>
            <person name="Alfaro M."/>
            <person name="Sun H."/>
            <person name="Tritt A."/>
            <person name="Yoshinaga Y."/>
            <person name="Zwiers L.-H."/>
            <person name="Turgeon B."/>
            <person name="Goodwin S."/>
            <person name="Spatafora J."/>
            <person name="Crous P."/>
            <person name="Grigoriev I."/>
        </authorList>
    </citation>
    <scope>NUCLEOTIDE SEQUENCE</scope>
    <source>
        <strain evidence="7">CBS 207.26</strain>
    </source>
</reference>
<comment type="similarity">
    <text evidence="4">Belongs to the peroxidase family.</text>
</comment>
<dbReference type="GO" id="GO:0020037">
    <property type="term" value="F:heme binding"/>
    <property type="evidence" value="ECO:0007669"/>
    <property type="project" value="UniProtKB-UniRule"/>
</dbReference>
<name>A0A6A6E3W7_9PEZI</name>
<evidence type="ECO:0000256" key="3">
    <source>
        <dbReference type="ARBA" id="ARBA00023002"/>
    </source>
</evidence>
<evidence type="ECO:0000313" key="8">
    <source>
        <dbReference type="Proteomes" id="UP000800200"/>
    </source>
</evidence>
<evidence type="ECO:0000256" key="1">
    <source>
        <dbReference type="ARBA" id="ARBA00022559"/>
    </source>
</evidence>
<dbReference type="PANTHER" id="PTHR31356">
    <property type="entry name" value="THYLAKOID LUMENAL 29 KDA PROTEIN, CHLOROPLASTIC-RELATED"/>
    <property type="match status" value="1"/>
</dbReference>
<dbReference type="InterPro" id="IPR002016">
    <property type="entry name" value="Haem_peroxidase"/>
</dbReference>
<dbReference type="Pfam" id="PF00141">
    <property type="entry name" value="peroxidase"/>
    <property type="match status" value="1"/>
</dbReference>
<dbReference type="GO" id="GO:0046872">
    <property type="term" value="F:metal ion binding"/>
    <property type="evidence" value="ECO:0007669"/>
    <property type="project" value="UniProtKB-UniRule"/>
</dbReference>
<dbReference type="AlphaFoldDB" id="A0A6A6E3W7"/>
<dbReference type="Gene3D" id="1.10.420.10">
    <property type="entry name" value="Peroxidase, domain 2"/>
    <property type="match status" value="1"/>
</dbReference>
<accession>A0A6A6E3W7</accession>
<feature type="non-terminal residue" evidence="7">
    <location>
        <position position="1"/>
    </location>
</feature>
<gene>
    <name evidence="7" type="ORF">K469DRAFT_508959</name>
</gene>
<evidence type="ECO:0000313" key="7">
    <source>
        <dbReference type="EMBL" id="KAF2184850.1"/>
    </source>
</evidence>
<dbReference type="PANTHER" id="PTHR31356:SF53">
    <property type="entry name" value="HEME PEROXIDASE"/>
    <property type="match status" value="1"/>
</dbReference>
<dbReference type="EMBL" id="ML994636">
    <property type="protein sequence ID" value="KAF2184850.1"/>
    <property type="molecule type" value="Genomic_DNA"/>
</dbReference>
<dbReference type="GO" id="GO:0000302">
    <property type="term" value="P:response to reactive oxygen species"/>
    <property type="evidence" value="ECO:0007669"/>
    <property type="project" value="TreeGrafter"/>
</dbReference>
<dbReference type="EC" id="1.11.1.-" evidence="5"/>
<dbReference type="InterPro" id="IPR010255">
    <property type="entry name" value="Haem_peroxidase_sf"/>
</dbReference>
<organism evidence="7 8">
    <name type="scientific">Zopfia rhizophila CBS 207.26</name>
    <dbReference type="NCBI Taxonomy" id="1314779"/>
    <lineage>
        <taxon>Eukaryota</taxon>
        <taxon>Fungi</taxon>
        <taxon>Dikarya</taxon>
        <taxon>Ascomycota</taxon>
        <taxon>Pezizomycotina</taxon>
        <taxon>Dothideomycetes</taxon>
        <taxon>Dothideomycetes incertae sedis</taxon>
        <taxon>Zopfiaceae</taxon>
        <taxon>Zopfia</taxon>
    </lineage>
</organism>
<dbReference type="PRINTS" id="PR00458">
    <property type="entry name" value="PEROXIDASE"/>
</dbReference>
<feature type="non-terminal residue" evidence="7">
    <location>
        <position position="427"/>
    </location>
</feature>
<keyword evidence="3 5" id="KW-0560">Oxidoreductase</keyword>
<dbReference type="PROSITE" id="PS50873">
    <property type="entry name" value="PEROXIDASE_4"/>
    <property type="match status" value="1"/>
</dbReference>
<dbReference type="SUPFAM" id="SSF48113">
    <property type="entry name" value="Heme-dependent peroxidases"/>
    <property type="match status" value="1"/>
</dbReference>
<keyword evidence="2" id="KW-0349">Heme</keyword>
<evidence type="ECO:0000256" key="2">
    <source>
        <dbReference type="ARBA" id="ARBA00022617"/>
    </source>
</evidence>
<dbReference type="InterPro" id="IPR044831">
    <property type="entry name" value="Ccp1-like"/>
</dbReference>
<keyword evidence="8" id="KW-1185">Reference proteome</keyword>
<keyword evidence="2" id="KW-0408">Iron</keyword>
<dbReference type="Proteomes" id="UP000800200">
    <property type="component" value="Unassembled WGS sequence"/>
</dbReference>
<dbReference type="GO" id="GO:0034599">
    <property type="term" value="P:cellular response to oxidative stress"/>
    <property type="evidence" value="ECO:0007669"/>
    <property type="project" value="InterPro"/>
</dbReference>
<evidence type="ECO:0000256" key="5">
    <source>
        <dbReference type="RuleBase" id="RU363051"/>
    </source>
</evidence>
<feature type="domain" description="Plant heme peroxidase family profile" evidence="6">
    <location>
        <begin position="49"/>
        <end position="318"/>
    </location>
</feature>
<evidence type="ECO:0000259" key="6">
    <source>
        <dbReference type="PROSITE" id="PS50873"/>
    </source>
</evidence>
<keyword evidence="1 5" id="KW-0575">Peroxidase</keyword>
<evidence type="ECO:0000256" key="4">
    <source>
        <dbReference type="RuleBase" id="RU004241"/>
    </source>
</evidence>
<dbReference type="Gene3D" id="1.10.520.10">
    <property type="match status" value="1"/>
</dbReference>